<dbReference type="AlphaFoldDB" id="A0A6I1FG82"/>
<feature type="domain" description="Pirin N-terminal" evidence="2">
    <location>
        <begin position="29"/>
        <end position="74"/>
    </location>
</feature>
<dbReference type="Pfam" id="PF02678">
    <property type="entry name" value="Pirin"/>
    <property type="match status" value="1"/>
</dbReference>
<dbReference type="Proteomes" id="UP000429595">
    <property type="component" value="Unassembled WGS sequence"/>
</dbReference>
<name>A0A6I1FG82_9BACI</name>
<evidence type="ECO:0000259" key="2">
    <source>
        <dbReference type="Pfam" id="PF02678"/>
    </source>
</evidence>
<evidence type="ECO:0000313" key="3">
    <source>
        <dbReference type="EMBL" id="KAB7704374.1"/>
    </source>
</evidence>
<comment type="caution">
    <text evidence="3">The sequence shown here is derived from an EMBL/GenBank/DDBJ whole genome shotgun (WGS) entry which is preliminary data.</text>
</comment>
<dbReference type="EMBL" id="WEIO01000014">
    <property type="protein sequence ID" value="KAB7704374.1"/>
    <property type="molecule type" value="Genomic_DNA"/>
</dbReference>
<dbReference type="Gene3D" id="2.60.120.10">
    <property type="entry name" value="Jelly Rolls"/>
    <property type="match status" value="1"/>
</dbReference>
<proteinExistence type="inferred from homology"/>
<dbReference type="SUPFAM" id="SSF51182">
    <property type="entry name" value="RmlC-like cupins"/>
    <property type="match status" value="1"/>
</dbReference>
<dbReference type="InterPro" id="IPR011051">
    <property type="entry name" value="RmlC_Cupin_sf"/>
</dbReference>
<protein>
    <recommendedName>
        <fullName evidence="2">Pirin N-terminal domain-containing protein</fullName>
    </recommendedName>
</protein>
<evidence type="ECO:0000256" key="1">
    <source>
        <dbReference type="RuleBase" id="RU003457"/>
    </source>
</evidence>
<keyword evidence="4" id="KW-1185">Reference proteome</keyword>
<dbReference type="InterPro" id="IPR014710">
    <property type="entry name" value="RmlC-like_jellyroll"/>
</dbReference>
<evidence type="ECO:0000313" key="4">
    <source>
        <dbReference type="Proteomes" id="UP000429595"/>
    </source>
</evidence>
<organism evidence="3 4">
    <name type="scientific">Bacillus aerolatus</name>
    <dbReference type="NCBI Taxonomy" id="2653354"/>
    <lineage>
        <taxon>Bacteria</taxon>
        <taxon>Bacillati</taxon>
        <taxon>Bacillota</taxon>
        <taxon>Bacilli</taxon>
        <taxon>Bacillales</taxon>
        <taxon>Bacillaceae</taxon>
        <taxon>Bacillus</taxon>
    </lineage>
</organism>
<accession>A0A6I1FG82</accession>
<gene>
    <name evidence="3" type="ORF">F9802_17630</name>
</gene>
<dbReference type="InterPro" id="IPR003829">
    <property type="entry name" value="Pirin_N_dom"/>
</dbReference>
<comment type="similarity">
    <text evidence="1">Belongs to the pirin family.</text>
</comment>
<sequence length="74" mass="8496">MEVLTLHRTVESIIKGEKVIDDGDMTLIRALPQIKRRSLGPFVFLDHYKHDSKRGIGDKPHPHAGIEVYTYLIE</sequence>
<reference evidence="3 4" key="1">
    <citation type="submission" date="2019-10" db="EMBL/GenBank/DDBJ databases">
        <title>Bacillus aerolatum sp. nov., isolated from bioaerosol of sport playgrounds.</title>
        <authorList>
            <person name="Chen P."/>
            <person name="Zhang G."/>
        </authorList>
    </citation>
    <scope>NUCLEOTIDE SEQUENCE [LARGE SCALE GENOMIC DNA]</scope>
    <source>
        <strain evidence="3 4">CX253</strain>
    </source>
</reference>